<dbReference type="InterPro" id="IPR055348">
    <property type="entry name" value="DctQ"/>
</dbReference>
<dbReference type="RefSeq" id="WP_016524597.1">
    <property type="nucleotide sequence ID" value="NZ_KE332518.1"/>
</dbReference>
<evidence type="ECO:0000256" key="6">
    <source>
        <dbReference type="ARBA" id="ARBA00022989"/>
    </source>
</evidence>
<dbReference type="PANTHER" id="PTHR35011">
    <property type="entry name" value="2,3-DIKETO-L-GULONATE TRAP TRANSPORTER SMALL PERMEASE PROTEIN YIAM"/>
    <property type="match status" value="1"/>
</dbReference>
<dbReference type="HOGENOM" id="CLU_086356_9_4_12"/>
<evidence type="ECO:0000256" key="5">
    <source>
        <dbReference type="ARBA" id="ARBA00022692"/>
    </source>
</evidence>
<organism evidence="11 12">
    <name type="scientific">Treponema maltophilum ATCC 51939</name>
    <dbReference type="NCBI Taxonomy" id="1125699"/>
    <lineage>
        <taxon>Bacteria</taxon>
        <taxon>Pseudomonadati</taxon>
        <taxon>Spirochaetota</taxon>
        <taxon>Spirochaetia</taxon>
        <taxon>Spirochaetales</taxon>
        <taxon>Treponemataceae</taxon>
        <taxon>Treponema</taxon>
    </lineage>
</organism>
<evidence type="ECO:0000256" key="8">
    <source>
        <dbReference type="ARBA" id="ARBA00038436"/>
    </source>
</evidence>
<dbReference type="OrthoDB" id="371317at2"/>
<comment type="subcellular location">
    <subcellularLocation>
        <location evidence="1">Cell inner membrane</location>
        <topology evidence="1">Multi-pass membrane protein</topology>
    </subcellularLocation>
</comment>
<keyword evidence="3" id="KW-1003">Cell membrane</keyword>
<feature type="transmembrane region" description="Helical" evidence="9">
    <location>
        <begin position="93"/>
        <end position="113"/>
    </location>
</feature>
<evidence type="ECO:0000256" key="3">
    <source>
        <dbReference type="ARBA" id="ARBA00022475"/>
    </source>
</evidence>
<dbReference type="GO" id="GO:0005886">
    <property type="term" value="C:plasma membrane"/>
    <property type="evidence" value="ECO:0007669"/>
    <property type="project" value="UniProtKB-SubCell"/>
</dbReference>
<sequence length="175" mass="20683">MNTELNRIERILRFTIEQLNKLLSALILLISLFLFMQVLFRYVFHFPLYWVEEVVKYLMIYVTTIGGGVAFYDSGHPRIIVFCNMLPQKIRPYYEIVLRILILFFAGVFIFIGTKYALDNWWIATSALEIPYTWPYLALPIGGLVIFFILILDNCDILFHKRSFLESFDYVGELK</sequence>
<proteinExistence type="inferred from homology"/>
<keyword evidence="5 9" id="KW-0812">Transmembrane</keyword>
<dbReference type="Pfam" id="PF04290">
    <property type="entry name" value="DctQ"/>
    <property type="match status" value="1"/>
</dbReference>
<dbReference type="InterPro" id="IPR007387">
    <property type="entry name" value="TRAP_DctQ"/>
</dbReference>
<dbReference type="PATRIC" id="fig|1125699.3.peg.299"/>
<evidence type="ECO:0000256" key="9">
    <source>
        <dbReference type="SAM" id="Phobius"/>
    </source>
</evidence>
<gene>
    <name evidence="11" type="ORF">HMPREF9194_00296</name>
</gene>
<feature type="transmembrane region" description="Helical" evidence="9">
    <location>
        <begin position="21"/>
        <end position="42"/>
    </location>
</feature>
<feature type="transmembrane region" description="Helical" evidence="9">
    <location>
        <begin position="54"/>
        <end position="72"/>
    </location>
</feature>
<dbReference type="GO" id="GO:0022857">
    <property type="term" value="F:transmembrane transporter activity"/>
    <property type="evidence" value="ECO:0007669"/>
    <property type="project" value="TreeGrafter"/>
</dbReference>
<evidence type="ECO:0000313" key="11">
    <source>
        <dbReference type="EMBL" id="EPF32300.1"/>
    </source>
</evidence>
<comment type="similarity">
    <text evidence="8">Belongs to the TRAP transporter small permease family.</text>
</comment>
<accession>S3K457</accession>
<evidence type="ECO:0000256" key="7">
    <source>
        <dbReference type="ARBA" id="ARBA00023136"/>
    </source>
</evidence>
<dbReference type="Proteomes" id="UP000014541">
    <property type="component" value="Unassembled WGS sequence"/>
</dbReference>
<dbReference type="AlphaFoldDB" id="S3K457"/>
<keyword evidence="6 9" id="KW-1133">Transmembrane helix</keyword>
<evidence type="ECO:0000313" key="12">
    <source>
        <dbReference type="Proteomes" id="UP000014541"/>
    </source>
</evidence>
<reference evidence="11 12" key="1">
    <citation type="submission" date="2013-04" db="EMBL/GenBank/DDBJ databases">
        <title>The Genome Sequence of Treponema maltophilum ATCC 51939.</title>
        <authorList>
            <consortium name="The Broad Institute Genomics Platform"/>
            <person name="Earl A."/>
            <person name="Ward D."/>
            <person name="Feldgarden M."/>
            <person name="Gevers D."/>
            <person name="Leonetti C."/>
            <person name="Blanton J.M."/>
            <person name="Dewhirst F.E."/>
            <person name="Izard J."/>
            <person name="Walker B."/>
            <person name="Young S."/>
            <person name="Zeng Q."/>
            <person name="Gargeya S."/>
            <person name="Fitzgerald M."/>
            <person name="Haas B."/>
            <person name="Abouelleil A."/>
            <person name="Allen A.W."/>
            <person name="Alvarado L."/>
            <person name="Arachchi H.M."/>
            <person name="Berlin A.M."/>
            <person name="Chapman S.B."/>
            <person name="Gainer-Dewar J."/>
            <person name="Goldberg J."/>
            <person name="Griggs A."/>
            <person name="Gujja S."/>
            <person name="Hansen M."/>
            <person name="Howarth C."/>
            <person name="Imamovic A."/>
            <person name="Ireland A."/>
            <person name="Larimer J."/>
            <person name="McCowan C."/>
            <person name="Murphy C."/>
            <person name="Pearson M."/>
            <person name="Poon T.W."/>
            <person name="Priest M."/>
            <person name="Roberts A."/>
            <person name="Saif S."/>
            <person name="Shea T."/>
            <person name="Sisk P."/>
            <person name="Sykes S."/>
            <person name="Wortman J."/>
            <person name="Nusbaum C."/>
            <person name="Birren B."/>
        </authorList>
    </citation>
    <scope>NUCLEOTIDE SEQUENCE [LARGE SCALE GENOMIC DNA]</scope>
    <source>
        <strain evidence="11 12">ATCC 51939</strain>
    </source>
</reference>
<evidence type="ECO:0000259" key="10">
    <source>
        <dbReference type="Pfam" id="PF04290"/>
    </source>
</evidence>
<evidence type="ECO:0000256" key="1">
    <source>
        <dbReference type="ARBA" id="ARBA00004429"/>
    </source>
</evidence>
<protein>
    <recommendedName>
        <fullName evidence="10">Tripartite ATP-independent periplasmic transporters DctQ component domain-containing protein</fullName>
    </recommendedName>
</protein>
<keyword evidence="12" id="KW-1185">Reference proteome</keyword>
<name>S3K457_TREMA</name>
<feature type="transmembrane region" description="Helical" evidence="9">
    <location>
        <begin position="133"/>
        <end position="152"/>
    </location>
</feature>
<keyword evidence="7 9" id="KW-0472">Membrane</keyword>
<dbReference type="PANTHER" id="PTHR35011:SF2">
    <property type="entry name" value="2,3-DIKETO-L-GULONATE TRAP TRANSPORTER SMALL PERMEASE PROTEIN YIAM"/>
    <property type="match status" value="1"/>
</dbReference>
<feature type="domain" description="Tripartite ATP-independent periplasmic transporters DctQ component" evidence="10">
    <location>
        <begin position="31"/>
        <end position="152"/>
    </location>
</feature>
<dbReference type="STRING" id="1125699.HMPREF9194_00296"/>
<dbReference type="GO" id="GO:0015740">
    <property type="term" value="P:C4-dicarboxylate transport"/>
    <property type="evidence" value="ECO:0007669"/>
    <property type="project" value="TreeGrafter"/>
</dbReference>
<dbReference type="eggNOG" id="COG3090">
    <property type="taxonomic scope" value="Bacteria"/>
</dbReference>
<keyword evidence="2" id="KW-0813">Transport</keyword>
<evidence type="ECO:0000256" key="2">
    <source>
        <dbReference type="ARBA" id="ARBA00022448"/>
    </source>
</evidence>
<comment type="caution">
    <text evidence="11">The sequence shown here is derived from an EMBL/GenBank/DDBJ whole genome shotgun (WGS) entry which is preliminary data.</text>
</comment>
<keyword evidence="4" id="KW-0997">Cell inner membrane</keyword>
<dbReference type="EMBL" id="ATFF01000002">
    <property type="protein sequence ID" value="EPF32300.1"/>
    <property type="molecule type" value="Genomic_DNA"/>
</dbReference>
<evidence type="ECO:0000256" key="4">
    <source>
        <dbReference type="ARBA" id="ARBA00022519"/>
    </source>
</evidence>